<accession>A0A1S2VH04</accession>
<dbReference type="InterPro" id="IPR027417">
    <property type="entry name" value="P-loop_NTPase"/>
</dbReference>
<evidence type="ECO:0000313" key="1">
    <source>
        <dbReference type="EMBL" id="OIN58004.1"/>
    </source>
</evidence>
<evidence type="ECO:0000313" key="2">
    <source>
        <dbReference type="Proteomes" id="UP000181790"/>
    </source>
</evidence>
<organism evidence="1 2">
    <name type="scientific">Arsenicibacter rosenii</name>
    <dbReference type="NCBI Taxonomy" id="1750698"/>
    <lineage>
        <taxon>Bacteria</taxon>
        <taxon>Pseudomonadati</taxon>
        <taxon>Bacteroidota</taxon>
        <taxon>Cytophagia</taxon>
        <taxon>Cytophagales</taxon>
        <taxon>Spirosomataceae</taxon>
        <taxon>Arsenicibacter</taxon>
    </lineage>
</organism>
<protein>
    <recommendedName>
        <fullName evidence="3">AAA family ATPase</fullName>
    </recommendedName>
</protein>
<dbReference type="RefSeq" id="WP_071504156.1">
    <property type="nucleotide sequence ID" value="NZ_MORL01000008.1"/>
</dbReference>
<sequence length="410" mass="46205">MNGKQPFNTPFDVEIRGFDPAKFAQKLPDKGRTSHNDPDGNIGLIQELLDREESLALAASKPVVFTPPLISRNDTGIIGRGTINIIQGAYGSHKSRLAELWAALMLADNPRAKHFLQFIRAELERFCVCYIDTERNQSEELPYAIQSIKVNAGFRVEDRPPDFRFTSIKSVERNRRFDAIEGFISEVRDSTNLHLFCLIDVVTDAVSDFNNATESMRLFDFIGNLCDRHNATFLLVIHQNPGTDKARGHTGTEAANKASTMLQIGYEKDANGNDSELIRLRYLKLRRGKRPDPLYLQYSEEAKGLVLADSSAISAHINQRKQKADIDDITERLVSLLSDGRMPKNKVWATLEAEFNAKNATIRSRLKDIMIQKPVMYNEEGQAVQLGDLTEGRDQFFQLVILDDEEGANC</sequence>
<dbReference type="OrthoDB" id="877327at2"/>
<dbReference type="SUPFAM" id="SSF52540">
    <property type="entry name" value="P-loop containing nucleoside triphosphate hydrolases"/>
    <property type="match status" value="1"/>
</dbReference>
<name>A0A1S2VH04_9BACT</name>
<gene>
    <name evidence="1" type="ORF">BLX24_15820</name>
</gene>
<keyword evidence="2" id="KW-1185">Reference proteome</keyword>
<comment type="caution">
    <text evidence="1">The sequence shown here is derived from an EMBL/GenBank/DDBJ whole genome shotgun (WGS) entry which is preliminary data.</text>
</comment>
<dbReference type="AlphaFoldDB" id="A0A1S2VH04"/>
<proteinExistence type="predicted"/>
<evidence type="ECO:0008006" key="3">
    <source>
        <dbReference type="Google" id="ProtNLM"/>
    </source>
</evidence>
<dbReference type="Gene3D" id="3.40.50.300">
    <property type="entry name" value="P-loop containing nucleotide triphosphate hydrolases"/>
    <property type="match status" value="1"/>
</dbReference>
<dbReference type="Proteomes" id="UP000181790">
    <property type="component" value="Unassembled WGS sequence"/>
</dbReference>
<reference evidence="1 2" key="1">
    <citation type="submission" date="2016-10" db="EMBL/GenBank/DDBJ databases">
        <title>Arsenicibacter rosenii gen. nov., sp. nov., an efficient arsenic-methylating bacterium isolated from an arsenic-contaminated paddy soil.</title>
        <authorList>
            <person name="Huang K."/>
        </authorList>
    </citation>
    <scope>NUCLEOTIDE SEQUENCE [LARGE SCALE GENOMIC DNA]</scope>
    <source>
        <strain evidence="1 2">SM-1</strain>
    </source>
</reference>
<dbReference type="EMBL" id="MORL01000008">
    <property type="protein sequence ID" value="OIN58004.1"/>
    <property type="molecule type" value="Genomic_DNA"/>
</dbReference>